<dbReference type="GO" id="GO:0006508">
    <property type="term" value="P:proteolysis"/>
    <property type="evidence" value="ECO:0007669"/>
    <property type="project" value="InterPro"/>
</dbReference>
<keyword evidence="2" id="KW-1185">Reference proteome</keyword>
<dbReference type="EnsemblMetazoa" id="MESCA009087-RA">
    <property type="protein sequence ID" value="MESCA009087-PA"/>
    <property type="gene ID" value="MESCA009087"/>
</dbReference>
<dbReference type="InterPro" id="IPR008758">
    <property type="entry name" value="Peptidase_S28"/>
</dbReference>
<dbReference type="EMBL" id="CAQQ02376210">
    <property type="status" value="NOT_ANNOTATED_CDS"/>
    <property type="molecule type" value="Genomic_DNA"/>
</dbReference>
<sequence length="66" mass="7631">MCQDIYSERFDPKFLDDVTDRTNFIYGALNPQTTNVLYVHGSIDPWHALGLIKSENRDRPTIFING</sequence>
<dbReference type="HOGENOM" id="CLU_2834040_0_0_1"/>
<proteinExistence type="predicted"/>
<dbReference type="GO" id="GO:0070008">
    <property type="term" value="F:serine-type exopeptidase activity"/>
    <property type="evidence" value="ECO:0007669"/>
    <property type="project" value="InterPro"/>
</dbReference>
<dbReference type="Pfam" id="PF05577">
    <property type="entry name" value="Peptidase_S28"/>
    <property type="match status" value="1"/>
</dbReference>
<dbReference type="Gene3D" id="3.40.50.1820">
    <property type="entry name" value="alpha/beta hydrolase"/>
    <property type="match status" value="1"/>
</dbReference>
<dbReference type="AlphaFoldDB" id="T1GYZ9"/>
<evidence type="ECO:0000313" key="1">
    <source>
        <dbReference type="EnsemblMetazoa" id="MESCA009087-PA"/>
    </source>
</evidence>
<organism evidence="1 2">
    <name type="scientific">Megaselia scalaris</name>
    <name type="common">Humpbacked fly</name>
    <name type="synonym">Phora scalaris</name>
    <dbReference type="NCBI Taxonomy" id="36166"/>
    <lineage>
        <taxon>Eukaryota</taxon>
        <taxon>Metazoa</taxon>
        <taxon>Ecdysozoa</taxon>
        <taxon>Arthropoda</taxon>
        <taxon>Hexapoda</taxon>
        <taxon>Insecta</taxon>
        <taxon>Pterygota</taxon>
        <taxon>Neoptera</taxon>
        <taxon>Endopterygota</taxon>
        <taxon>Diptera</taxon>
        <taxon>Brachycera</taxon>
        <taxon>Muscomorpha</taxon>
        <taxon>Platypezoidea</taxon>
        <taxon>Phoridae</taxon>
        <taxon>Megaseliini</taxon>
        <taxon>Megaselia</taxon>
    </lineage>
</organism>
<name>T1GYZ9_MEGSC</name>
<dbReference type="InterPro" id="IPR029058">
    <property type="entry name" value="AB_hydrolase_fold"/>
</dbReference>
<reference evidence="1" key="2">
    <citation type="submission" date="2015-06" db="UniProtKB">
        <authorList>
            <consortium name="EnsemblMetazoa"/>
        </authorList>
    </citation>
    <scope>IDENTIFICATION</scope>
</reference>
<protein>
    <submittedName>
        <fullName evidence="1">Uncharacterized protein</fullName>
    </submittedName>
</protein>
<reference evidence="2" key="1">
    <citation type="submission" date="2013-02" db="EMBL/GenBank/DDBJ databases">
        <authorList>
            <person name="Hughes D."/>
        </authorList>
    </citation>
    <scope>NUCLEOTIDE SEQUENCE</scope>
    <source>
        <strain>Durham</strain>
        <strain evidence="2">NC isolate 2 -- Noor lab</strain>
    </source>
</reference>
<dbReference type="Proteomes" id="UP000015102">
    <property type="component" value="Unassembled WGS sequence"/>
</dbReference>
<evidence type="ECO:0000313" key="2">
    <source>
        <dbReference type="Proteomes" id="UP000015102"/>
    </source>
</evidence>
<accession>T1GYZ9</accession>